<organism evidence="2 3">
    <name type="scientific">Tetragonisca angustula</name>
    <dbReference type="NCBI Taxonomy" id="166442"/>
    <lineage>
        <taxon>Eukaryota</taxon>
        <taxon>Metazoa</taxon>
        <taxon>Ecdysozoa</taxon>
        <taxon>Arthropoda</taxon>
        <taxon>Hexapoda</taxon>
        <taxon>Insecta</taxon>
        <taxon>Pterygota</taxon>
        <taxon>Neoptera</taxon>
        <taxon>Endopterygota</taxon>
        <taxon>Hymenoptera</taxon>
        <taxon>Apocrita</taxon>
        <taxon>Aculeata</taxon>
        <taxon>Apoidea</taxon>
        <taxon>Anthophila</taxon>
        <taxon>Apidae</taxon>
        <taxon>Tetragonisca</taxon>
    </lineage>
</organism>
<comment type="caution">
    <text evidence="2">The sequence shown here is derived from an EMBL/GenBank/DDBJ whole genome shotgun (WGS) entry which is preliminary data.</text>
</comment>
<feature type="compositionally biased region" description="Polar residues" evidence="1">
    <location>
        <begin position="1"/>
        <end position="20"/>
    </location>
</feature>
<evidence type="ECO:0000313" key="2">
    <source>
        <dbReference type="EMBL" id="KAK9306024.1"/>
    </source>
</evidence>
<reference evidence="2 3" key="1">
    <citation type="submission" date="2024-05" db="EMBL/GenBank/DDBJ databases">
        <title>The nuclear and mitochondrial genome assemblies of Tetragonisca angustula (Apidae: Meliponini), a tiny yet remarkable pollinator in the Neotropics.</title>
        <authorList>
            <person name="Ferrari R."/>
            <person name="Ricardo P.C."/>
            <person name="Dias F.C."/>
            <person name="Araujo N.S."/>
            <person name="Soares D.O."/>
            <person name="Zhou Q.-S."/>
            <person name="Zhu C.-D."/>
            <person name="Coutinho L."/>
            <person name="Airas M.C."/>
            <person name="Batista T.M."/>
        </authorList>
    </citation>
    <scope>NUCLEOTIDE SEQUENCE [LARGE SCALE GENOMIC DNA]</scope>
    <source>
        <strain evidence="2">ASF017062</strain>
        <tissue evidence="2">Abdomen</tissue>
    </source>
</reference>
<name>A0AAW1A7Q1_9HYME</name>
<evidence type="ECO:0000313" key="3">
    <source>
        <dbReference type="Proteomes" id="UP001432146"/>
    </source>
</evidence>
<protein>
    <submittedName>
        <fullName evidence="2">Uncharacterized protein</fullName>
    </submittedName>
</protein>
<gene>
    <name evidence="2" type="ORF">QLX08_003095</name>
</gene>
<sequence length="100" mass="10908">MALVSVSEQRQRSGWTSSFSGIGEKEPRFPAEVRGTTGGKTERAEPWLAAMMARRCKKTSAENETREQNPFHLAVAVELAPANPLGKLSVGQGFSLFLTE</sequence>
<dbReference type="Proteomes" id="UP001432146">
    <property type="component" value="Unassembled WGS sequence"/>
</dbReference>
<evidence type="ECO:0000256" key="1">
    <source>
        <dbReference type="SAM" id="MobiDB-lite"/>
    </source>
</evidence>
<dbReference type="AlphaFoldDB" id="A0AAW1A7Q1"/>
<accession>A0AAW1A7Q1</accession>
<feature type="region of interest" description="Disordered" evidence="1">
    <location>
        <begin position="1"/>
        <end position="44"/>
    </location>
</feature>
<dbReference type="EMBL" id="JAWNGG020000044">
    <property type="protein sequence ID" value="KAK9306024.1"/>
    <property type="molecule type" value="Genomic_DNA"/>
</dbReference>
<proteinExistence type="predicted"/>
<keyword evidence="3" id="KW-1185">Reference proteome</keyword>